<feature type="transmembrane region" description="Helical" evidence="1">
    <location>
        <begin position="77"/>
        <end position="95"/>
    </location>
</feature>
<gene>
    <name evidence="2" type="ORF">OG517_13600</name>
</gene>
<evidence type="ECO:0000313" key="3">
    <source>
        <dbReference type="Proteomes" id="UP001432039"/>
    </source>
</evidence>
<evidence type="ECO:0000256" key="1">
    <source>
        <dbReference type="SAM" id="Phobius"/>
    </source>
</evidence>
<evidence type="ECO:0008006" key="4">
    <source>
        <dbReference type="Google" id="ProtNLM"/>
    </source>
</evidence>
<organism evidence="2 3">
    <name type="scientific">Streptomyces virginiae</name>
    <name type="common">Streptomyces cinnamonensis</name>
    <dbReference type="NCBI Taxonomy" id="1961"/>
    <lineage>
        <taxon>Bacteria</taxon>
        <taxon>Bacillati</taxon>
        <taxon>Actinomycetota</taxon>
        <taxon>Actinomycetes</taxon>
        <taxon>Kitasatosporales</taxon>
        <taxon>Streptomycetaceae</taxon>
        <taxon>Streptomyces</taxon>
    </lineage>
</organism>
<accession>A0ABZ1TAJ8</accession>
<dbReference type="EMBL" id="CP108090">
    <property type="protein sequence ID" value="WUQ12388.1"/>
    <property type="molecule type" value="Genomic_DNA"/>
</dbReference>
<keyword evidence="1" id="KW-1133">Transmembrane helix</keyword>
<feature type="transmembrane region" description="Helical" evidence="1">
    <location>
        <begin position="107"/>
        <end position="126"/>
    </location>
</feature>
<protein>
    <recommendedName>
        <fullName evidence="4">DUF4231 domain-containing protein</fullName>
    </recommendedName>
</protein>
<evidence type="ECO:0000313" key="2">
    <source>
        <dbReference type="EMBL" id="WUQ12388.1"/>
    </source>
</evidence>
<dbReference type="Proteomes" id="UP001432039">
    <property type="component" value="Chromosome"/>
</dbReference>
<keyword evidence="1" id="KW-0812">Transmembrane</keyword>
<proteinExistence type="predicted"/>
<keyword evidence="1" id="KW-0472">Membrane</keyword>
<dbReference type="RefSeq" id="WP_328961663.1">
    <property type="nucleotide sequence ID" value="NZ_CP108090.1"/>
</dbReference>
<name>A0ABZ1TAJ8_STRVG</name>
<keyword evidence="3" id="KW-1185">Reference proteome</keyword>
<sequence length="214" mass="24122">MSGWAIALVVYSSLALISFIPVLRALTKWLDLKPGGPSFTDSPHFSEEGKNRLAQNFERMQGTLTFWKTYAERYRTFHIYSLTWISLSTVGVPLLAQAIDSDPWSKWLLTVVAAHSAILLAVSRAFRVEAHYKAFRNGESEFYDLYRRMLDRPGVFGGSETVRIDKYFEQVETVRRVVRAAETDNFPSMEDVAQESRVGHLGAGSGPVGTPQRN</sequence>
<reference evidence="2" key="1">
    <citation type="submission" date="2022-10" db="EMBL/GenBank/DDBJ databases">
        <title>The complete genomes of actinobacterial strains from the NBC collection.</title>
        <authorList>
            <person name="Joergensen T.S."/>
            <person name="Alvarez Arevalo M."/>
            <person name="Sterndorff E.B."/>
            <person name="Faurdal D."/>
            <person name="Vuksanovic O."/>
            <person name="Mourched A.-S."/>
            <person name="Charusanti P."/>
            <person name="Shaw S."/>
            <person name="Blin K."/>
            <person name="Weber T."/>
        </authorList>
    </citation>
    <scope>NUCLEOTIDE SEQUENCE</scope>
    <source>
        <strain evidence="2">NBC_00248</strain>
    </source>
</reference>
<feature type="transmembrane region" description="Helical" evidence="1">
    <location>
        <begin position="6"/>
        <end position="26"/>
    </location>
</feature>